<evidence type="ECO:0000256" key="1">
    <source>
        <dbReference type="SAM" id="MobiDB-lite"/>
    </source>
</evidence>
<comment type="caution">
    <text evidence="3">The sequence shown here is derived from an EMBL/GenBank/DDBJ whole genome shotgun (WGS) entry which is preliminary data.</text>
</comment>
<dbReference type="NCBIfam" id="TIGR02829">
    <property type="entry name" value="spore_III_AE"/>
    <property type="match status" value="1"/>
</dbReference>
<organism evidence="3 4">
    <name type="scientific">Heliobacterium mobile</name>
    <name type="common">Heliobacillus mobilis</name>
    <dbReference type="NCBI Taxonomy" id="28064"/>
    <lineage>
        <taxon>Bacteria</taxon>
        <taxon>Bacillati</taxon>
        <taxon>Bacillota</taxon>
        <taxon>Clostridia</taxon>
        <taxon>Eubacteriales</taxon>
        <taxon>Heliobacteriaceae</taxon>
        <taxon>Heliobacterium</taxon>
    </lineage>
</organism>
<reference evidence="3 4" key="1">
    <citation type="submission" date="2019-11" db="EMBL/GenBank/DDBJ databases">
        <title>Whole-genome sequence of a the green, strictly anaerobic photosynthetic bacterium Heliobacillus mobilis DSM 6151.</title>
        <authorList>
            <person name="Kyndt J.A."/>
            <person name="Meyer T.E."/>
        </authorList>
    </citation>
    <scope>NUCLEOTIDE SEQUENCE [LARGE SCALE GENOMIC DNA]</scope>
    <source>
        <strain evidence="3 4">DSM 6151</strain>
    </source>
</reference>
<keyword evidence="2" id="KW-0812">Transmembrane</keyword>
<feature type="transmembrane region" description="Helical" evidence="2">
    <location>
        <begin position="365"/>
        <end position="398"/>
    </location>
</feature>
<dbReference type="InterPro" id="IPR014194">
    <property type="entry name" value="Spore_III_AE"/>
</dbReference>
<dbReference type="AlphaFoldDB" id="A0A6I3SK88"/>
<name>A0A6I3SK88_HELMO</name>
<feature type="transmembrane region" description="Helical" evidence="2">
    <location>
        <begin position="179"/>
        <end position="204"/>
    </location>
</feature>
<proteinExistence type="predicted"/>
<keyword evidence="2" id="KW-1133">Transmembrane helix</keyword>
<evidence type="ECO:0000313" key="3">
    <source>
        <dbReference type="EMBL" id="MTV49341.1"/>
    </source>
</evidence>
<protein>
    <submittedName>
        <fullName evidence="3">Stage III sporulation protein AE</fullName>
    </submittedName>
</protein>
<keyword evidence="4" id="KW-1185">Reference proteome</keyword>
<feature type="transmembrane region" description="Helical" evidence="2">
    <location>
        <begin position="317"/>
        <end position="345"/>
    </location>
</feature>
<feature type="transmembrane region" description="Helical" evidence="2">
    <location>
        <begin position="254"/>
        <end position="276"/>
    </location>
</feature>
<evidence type="ECO:0000313" key="4">
    <source>
        <dbReference type="Proteomes" id="UP000430670"/>
    </source>
</evidence>
<sequence>MLLFPIVDRACAEGEPRRAGESALSQSQVQDTSTTASPAASPPAIEPPTVDLSELRRVLEELERDKGRFLPSLNPETLFDDIRSGKLSLSVSEVFQGLLAYLFQEVLVNGVLLGELIVLAVVVAILTHLQASFESGSVSKVAFAVGYMVLITIAIHSFYTAVQTGRGAIDDMVRFMQVILPILLTLLTAMGGLASGALFHPVIFGTITLISTLIKNWIFPLIFFAAALGILNHVSPQFKVKNLHGLVKDGYKLVMGLFITVFLGVISIYGAVGAVADGLTLRTAKYATDALLPVVGGLVADSFEVVISSSMLLKNGIGLIGVVVIAVLCVLPSLKILALVLIYRLAGALLQPAGNSPVADSLETIGSSLTLVFGAVASVGLMFFLALTIVVGAGNLTVMLR</sequence>
<feature type="region of interest" description="Disordered" evidence="1">
    <location>
        <begin position="15"/>
        <end position="46"/>
    </location>
</feature>
<keyword evidence="2" id="KW-0472">Membrane</keyword>
<dbReference type="Proteomes" id="UP000430670">
    <property type="component" value="Unassembled WGS sequence"/>
</dbReference>
<accession>A0A6I3SK88</accession>
<feature type="transmembrane region" description="Helical" evidence="2">
    <location>
        <begin position="216"/>
        <end position="234"/>
    </location>
</feature>
<feature type="transmembrane region" description="Helical" evidence="2">
    <location>
        <begin position="106"/>
        <end position="129"/>
    </location>
</feature>
<dbReference type="EMBL" id="WNKU01000010">
    <property type="protein sequence ID" value="MTV49341.1"/>
    <property type="molecule type" value="Genomic_DNA"/>
</dbReference>
<gene>
    <name evidence="3" type="primary">spoIIIAE</name>
    <name evidence="3" type="ORF">GJ688_10160</name>
</gene>
<evidence type="ECO:0000256" key="2">
    <source>
        <dbReference type="SAM" id="Phobius"/>
    </source>
</evidence>
<dbReference type="Pfam" id="PF09546">
    <property type="entry name" value="Spore_III_AE"/>
    <property type="match status" value="1"/>
</dbReference>
<dbReference type="OrthoDB" id="1706761at2"/>
<feature type="transmembrane region" description="Helical" evidence="2">
    <location>
        <begin position="141"/>
        <end position="159"/>
    </location>
</feature>